<evidence type="ECO:0000313" key="2">
    <source>
        <dbReference type="Proteomes" id="UP001356308"/>
    </source>
</evidence>
<organism evidence="1 2">
    <name type="scientific">Maribacter cobaltidurans</name>
    <dbReference type="NCBI Taxonomy" id="1178778"/>
    <lineage>
        <taxon>Bacteria</taxon>
        <taxon>Pseudomonadati</taxon>
        <taxon>Bacteroidota</taxon>
        <taxon>Flavobacteriia</taxon>
        <taxon>Flavobacteriales</taxon>
        <taxon>Flavobacteriaceae</taxon>
        <taxon>Maribacter</taxon>
    </lineage>
</organism>
<dbReference type="RefSeq" id="WP_272650387.1">
    <property type="nucleotide sequence ID" value="NZ_JAZDDG010000002.1"/>
</dbReference>
<keyword evidence="2" id="KW-1185">Reference proteome</keyword>
<dbReference type="EMBL" id="JAZDDG010000002">
    <property type="protein sequence ID" value="MEE1975569.1"/>
    <property type="molecule type" value="Genomic_DNA"/>
</dbReference>
<sequence length="125" mass="14195">MKHVLTFLTLFLVSFGVFGQEKSNEIEVGDIFTIQTDSNLPFNHIHFPSSNFIIKRGGIANYKSLDDVKVKVVKVYDNDVIKITSLNGKKFFNIYKYVKADIEEALENGELQYIDLSKKSTVAVN</sequence>
<protein>
    <recommendedName>
        <fullName evidence="3">Dihydroorotase</fullName>
    </recommendedName>
</protein>
<name>A0ABU7IRR6_9FLAO</name>
<comment type="caution">
    <text evidence="1">The sequence shown here is derived from an EMBL/GenBank/DDBJ whole genome shotgun (WGS) entry which is preliminary data.</text>
</comment>
<accession>A0ABU7IRR6</accession>
<evidence type="ECO:0000313" key="1">
    <source>
        <dbReference type="EMBL" id="MEE1975569.1"/>
    </source>
</evidence>
<reference evidence="1 2" key="1">
    <citation type="submission" date="2024-01" db="EMBL/GenBank/DDBJ databases">
        <title>Maribacter spp. originated from different algae showed divergent polysaccharides utilization ability.</title>
        <authorList>
            <person name="Wang H."/>
            <person name="Wu Y."/>
        </authorList>
    </citation>
    <scope>NUCLEOTIDE SEQUENCE [LARGE SCALE GENOMIC DNA]</scope>
    <source>
        <strain evidence="1 2">PR1</strain>
    </source>
</reference>
<dbReference type="Proteomes" id="UP001356308">
    <property type="component" value="Unassembled WGS sequence"/>
</dbReference>
<gene>
    <name evidence="1" type="ORF">V1I91_05785</name>
</gene>
<proteinExistence type="predicted"/>
<evidence type="ECO:0008006" key="3">
    <source>
        <dbReference type="Google" id="ProtNLM"/>
    </source>
</evidence>